<name>A0ACB7SEG0_HYAAI</name>
<proteinExistence type="predicted"/>
<organism evidence="1 2">
    <name type="scientific">Hyalomma asiaticum</name>
    <name type="common">Tick</name>
    <dbReference type="NCBI Taxonomy" id="266040"/>
    <lineage>
        <taxon>Eukaryota</taxon>
        <taxon>Metazoa</taxon>
        <taxon>Ecdysozoa</taxon>
        <taxon>Arthropoda</taxon>
        <taxon>Chelicerata</taxon>
        <taxon>Arachnida</taxon>
        <taxon>Acari</taxon>
        <taxon>Parasitiformes</taxon>
        <taxon>Ixodida</taxon>
        <taxon>Ixodoidea</taxon>
        <taxon>Ixodidae</taxon>
        <taxon>Hyalomminae</taxon>
        <taxon>Hyalomma</taxon>
    </lineage>
</organism>
<reference evidence="1" key="1">
    <citation type="submission" date="2020-05" db="EMBL/GenBank/DDBJ databases">
        <title>Large-scale comparative analyses of tick genomes elucidate their genetic diversity and vector capacities.</title>
        <authorList>
            <person name="Jia N."/>
            <person name="Wang J."/>
            <person name="Shi W."/>
            <person name="Du L."/>
            <person name="Sun Y."/>
            <person name="Zhan W."/>
            <person name="Jiang J."/>
            <person name="Wang Q."/>
            <person name="Zhang B."/>
            <person name="Ji P."/>
            <person name="Sakyi L.B."/>
            <person name="Cui X."/>
            <person name="Yuan T."/>
            <person name="Jiang B."/>
            <person name="Yang W."/>
            <person name="Lam T.T.-Y."/>
            <person name="Chang Q."/>
            <person name="Ding S."/>
            <person name="Wang X."/>
            <person name="Zhu J."/>
            <person name="Ruan X."/>
            <person name="Zhao L."/>
            <person name="Wei J."/>
            <person name="Que T."/>
            <person name="Du C."/>
            <person name="Cheng J."/>
            <person name="Dai P."/>
            <person name="Han X."/>
            <person name="Huang E."/>
            <person name="Gao Y."/>
            <person name="Liu J."/>
            <person name="Shao H."/>
            <person name="Ye R."/>
            <person name="Li L."/>
            <person name="Wei W."/>
            <person name="Wang X."/>
            <person name="Wang C."/>
            <person name="Yang T."/>
            <person name="Huo Q."/>
            <person name="Li W."/>
            <person name="Guo W."/>
            <person name="Chen H."/>
            <person name="Zhou L."/>
            <person name="Ni X."/>
            <person name="Tian J."/>
            <person name="Zhou Y."/>
            <person name="Sheng Y."/>
            <person name="Liu T."/>
            <person name="Pan Y."/>
            <person name="Xia L."/>
            <person name="Li J."/>
            <person name="Zhao F."/>
            <person name="Cao W."/>
        </authorList>
    </citation>
    <scope>NUCLEOTIDE SEQUENCE</scope>
    <source>
        <strain evidence="1">Hyas-2018</strain>
    </source>
</reference>
<sequence length="238" mass="26510">MLGTQQYHLVQTLLNQLDDQFWLRRSTKANQFILSSMAGLLSEVIVGETLGKVLTPVVVRVAVVTNAPVAFYVVPVSLAASINVMLPVSLPLLIMREYLNVRCAKMVVYGVFLKCTAVIVTVATMNTLGTIFFSDEVLSTNQCSALTTVNTTHVATGPMQPRVLRIRKVFRDFRKLVRSQRIELSYKCDIRDSDGILIPAATYAPPAASGYPWRLFQSYALDHNALNKVCWVVNSQRQ</sequence>
<accession>A0ACB7SEG0</accession>
<dbReference type="EMBL" id="CM023484">
    <property type="protein sequence ID" value="KAH6932472.1"/>
    <property type="molecule type" value="Genomic_DNA"/>
</dbReference>
<evidence type="ECO:0000313" key="2">
    <source>
        <dbReference type="Proteomes" id="UP000821845"/>
    </source>
</evidence>
<dbReference type="Proteomes" id="UP000821845">
    <property type="component" value="Chromosome 4"/>
</dbReference>
<evidence type="ECO:0000313" key="1">
    <source>
        <dbReference type="EMBL" id="KAH6932472.1"/>
    </source>
</evidence>
<keyword evidence="2" id="KW-1185">Reference proteome</keyword>
<gene>
    <name evidence="1" type="ORF">HPB50_006263</name>
</gene>
<comment type="caution">
    <text evidence="1">The sequence shown here is derived from an EMBL/GenBank/DDBJ whole genome shotgun (WGS) entry which is preliminary data.</text>
</comment>
<protein>
    <submittedName>
        <fullName evidence="1">Uncharacterized protein</fullName>
    </submittedName>
</protein>